<feature type="region of interest" description="Disordered" evidence="1">
    <location>
        <begin position="20"/>
        <end position="139"/>
    </location>
</feature>
<evidence type="ECO:0000313" key="3">
    <source>
        <dbReference type="EMBL" id="MDU0370610.1"/>
    </source>
</evidence>
<dbReference type="EMBL" id="JAWDJT010000005">
    <property type="protein sequence ID" value="MDU0370610.1"/>
    <property type="molecule type" value="Genomic_DNA"/>
</dbReference>
<keyword evidence="4" id="KW-1185">Reference proteome</keyword>
<name>A0ABU3TGY9_9BACT</name>
<evidence type="ECO:0000256" key="2">
    <source>
        <dbReference type="SAM" id="SignalP"/>
    </source>
</evidence>
<organism evidence="3 4">
    <name type="scientific">Hymenobacter endophyticus</name>
    <dbReference type="NCBI Taxonomy" id="3076335"/>
    <lineage>
        <taxon>Bacteria</taxon>
        <taxon>Pseudomonadati</taxon>
        <taxon>Bacteroidota</taxon>
        <taxon>Cytophagia</taxon>
        <taxon>Cytophagales</taxon>
        <taxon>Hymenobacteraceae</taxon>
        <taxon>Hymenobacter</taxon>
    </lineage>
</organism>
<gene>
    <name evidence="3" type="ORF">ROI90_09425</name>
</gene>
<evidence type="ECO:0000313" key="4">
    <source>
        <dbReference type="Proteomes" id="UP001250698"/>
    </source>
</evidence>
<evidence type="ECO:0008006" key="5">
    <source>
        <dbReference type="Google" id="ProtNLM"/>
    </source>
</evidence>
<evidence type="ECO:0000256" key="1">
    <source>
        <dbReference type="SAM" id="MobiDB-lite"/>
    </source>
</evidence>
<comment type="caution">
    <text evidence="3">The sequence shown here is derived from an EMBL/GenBank/DDBJ whole genome shotgun (WGS) entry which is preliminary data.</text>
</comment>
<reference evidence="3 4" key="1">
    <citation type="submission" date="2023-10" db="EMBL/GenBank/DDBJ databases">
        <title>Hymenobacter endophyticus sp. nov., an isolate from the leaf tissues of wheat.</title>
        <authorList>
            <person name="Dai Y."/>
        </authorList>
    </citation>
    <scope>NUCLEOTIDE SEQUENCE [LARGE SCALE GENOMIC DNA]</scope>
    <source>
        <strain evidence="3 4">ZK17L-C2</strain>
    </source>
</reference>
<feature type="compositionally biased region" description="Basic and acidic residues" evidence="1">
    <location>
        <begin position="25"/>
        <end position="34"/>
    </location>
</feature>
<dbReference type="Proteomes" id="UP001250698">
    <property type="component" value="Unassembled WGS sequence"/>
</dbReference>
<sequence>MTKQLALSALAVATLALNACSSEPSDWRPDKKVSTDMIEPGTRSSDNFDQHTAEAPSQHKGGAIEEPISSEVTLDEPNQAKRTTAEGARSADAMDAAETNSPEARQSVRTNPKQDENNSSTTGATNQGATSNNTTDVKK</sequence>
<keyword evidence="2" id="KW-0732">Signal</keyword>
<accession>A0ABU3TGY9</accession>
<feature type="chain" id="PRO_5045056912" description="Lipoprotein" evidence="2">
    <location>
        <begin position="20"/>
        <end position="139"/>
    </location>
</feature>
<dbReference type="RefSeq" id="WP_315998091.1">
    <property type="nucleotide sequence ID" value="NZ_JAWDJT010000005.1"/>
</dbReference>
<proteinExistence type="predicted"/>
<feature type="compositionally biased region" description="Polar residues" evidence="1">
    <location>
        <begin position="98"/>
        <end position="139"/>
    </location>
</feature>
<feature type="signal peptide" evidence="2">
    <location>
        <begin position="1"/>
        <end position="19"/>
    </location>
</feature>
<protein>
    <recommendedName>
        <fullName evidence="5">Lipoprotein</fullName>
    </recommendedName>
</protein>